<keyword evidence="5" id="KW-0732">Signal</keyword>
<dbReference type="PROSITE" id="PS51257">
    <property type="entry name" value="PROKAR_LIPOPROTEIN"/>
    <property type="match status" value="1"/>
</dbReference>
<dbReference type="InterPro" id="IPR058627">
    <property type="entry name" value="MdtA-like_C"/>
</dbReference>
<comment type="similarity">
    <text evidence="2">Belongs to the membrane fusion protein (MFP) (TC 8.A.1) family.</text>
</comment>
<feature type="domain" description="Multidrug resistance protein MdtA-like beta-barrel" evidence="8">
    <location>
        <begin position="212"/>
        <end position="297"/>
    </location>
</feature>
<reference evidence="10 11" key="1">
    <citation type="submission" date="2021-01" db="EMBL/GenBank/DDBJ databases">
        <title>Draft Genome Sequence and Polyhydroxyalkanoate Biosynthetic Potential of Jeongeupia naejangsanensis Type Strain DSM 24253.</title>
        <authorList>
            <person name="Turrini P."/>
            <person name="Artuso I."/>
            <person name="Lugli G.A."/>
            <person name="Frangipani E."/>
            <person name="Ventura M."/>
            <person name="Visca P."/>
        </authorList>
    </citation>
    <scope>NUCLEOTIDE SEQUENCE [LARGE SCALE GENOMIC DNA]</scope>
    <source>
        <strain evidence="10 11">DSM 24253</strain>
    </source>
</reference>
<dbReference type="Pfam" id="PF25944">
    <property type="entry name" value="Beta-barrel_RND"/>
    <property type="match status" value="1"/>
</dbReference>
<accession>A0ABS2BHM9</accession>
<dbReference type="InterPro" id="IPR006143">
    <property type="entry name" value="RND_pump_MFP"/>
</dbReference>
<evidence type="ECO:0000313" key="10">
    <source>
        <dbReference type="EMBL" id="MBM3114304.1"/>
    </source>
</evidence>
<comment type="subcellular location">
    <subcellularLocation>
        <location evidence="1">Cell envelope</location>
    </subcellularLocation>
</comment>
<sequence length="400" mass="41716">MPPMQQRLAVLCAVLALGLTACGKQDDATKQGAGGPPPAEVAVVTVTRGDSAVTREFPGQATAFRTAEVRAQVDGILQKRLYTEGGEVRAGQPLFQIDPRTMKANLASARAELARTQASAEIARATVKRYSQLVGDQGVSQQEFDQAQSTLKQAEAQAMAAAAALDRAQIDLEHTAVAAPISGRIGRALVSEGALVGKGEATHLATIEQLDPIYVDFNQSANDLLRLRQQLKSGKLGAADGLPVEIILPDGSVYPHAGKLLFSEQTVDPATGTIVVRAQFPNPDRLLMPGVYVTARAAQGRLSGAVRVPQRAVQSSPQGQFVYVVDKDGKVAMQPVKTAGFSGADWLIGEGLKGGETVVVEGIQKVRPGAPVKPVPFGASQVAPQGGSQPAVASAAVAKK</sequence>
<evidence type="ECO:0000256" key="2">
    <source>
        <dbReference type="ARBA" id="ARBA00009477"/>
    </source>
</evidence>
<evidence type="ECO:0000313" key="11">
    <source>
        <dbReference type="Proteomes" id="UP000809431"/>
    </source>
</evidence>
<feature type="domain" description="Multidrug resistance protein MdtA-like C-terminal permuted SH3" evidence="9">
    <location>
        <begin position="305"/>
        <end position="365"/>
    </location>
</feature>
<feature type="domain" description="Multidrug resistance protein MdtA-like alpha-helical hairpin" evidence="6">
    <location>
        <begin position="106"/>
        <end position="175"/>
    </location>
</feature>
<dbReference type="Gene3D" id="2.40.420.20">
    <property type="match status" value="1"/>
</dbReference>
<dbReference type="Gene3D" id="2.40.30.170">
    <property type="match status" value="1"/>
</dbReference>
<dbReference type="Pfam" id="PF25876">
    <property type="entry name" value="HH_MFP_RND"/>
    <property type="match status" value="1"/>
</dbReference>
<dbReference type="NCBIfam" id="TIGR01730">
    <property type="entry name" value="RND_mfp"/>
    <property type="match status" value="1"/>
</dbReference>
<keyword evidence="11" id="KW-1185">Reference proteome</keyword>
<dbReference type="Pfam" id="PF25917">
    <property type="entry name" value="BSH_RND"/>
    <property type="match status" value="1"/>
</dbReference>
<name>A0ABS2BHM9_9NEIS</name>
<evidence type="ECO:0000259" key="6">
    <source>
        <dbReference type="Pfam" id="PF25876"/>
    </source>
</evidence>
<organism evidence="10 11">
    <name type="scientific">Jeongeupia naejangsanensis</name>
    <dbReference type="NCBI Taxonomy" id="613195"/>
    <lineage>
        <taxon>Bacteria</taxon>
        <taxon>Pseudomonadati</taxon>
        <taxon>Pseudomonadota</taxon>
        <taxon>Betaproteobacteria</taxon>
        <taxon>Neisseriales</taxon>
        <taxon>Chitinibacteraceae</taxon>
        <taxon>Jeongeupia</taxon>
    </lineage>
</organism>
<evidence type="ECO:0000259" key="8">
    <source>
        <dbReference type="Pfam" id="PF25944"/>
    </source>
</evidence>
<keyword evidence="3" id="KW-0175">Coiled coil</keyword>
<evidence type="ECO:0000256" key="3">
    <source>
        <dbReference type="SAM" id="Coils"/>
    </source>
</evidence>
<feature type="signal peptide" evidence="5">
    <location>
        <begin position="1"/>
        <end position="23"/>
    </location>
</feature>
<dbReference type="Gene3D" id="2.40.50.100">
    <property type="match status" value="1"/>
</dbReference>
<evidence type="ECO:0000259" key="7">
    <source>
        <dbReference type="Pfam" id="PF25917"/>
    </source>
</evidence>
<feature type="chain" id="PRO_5047171698" evidence="5">
    <location>
        <begin position="24"/>
        <end position="400"/>
    </location>
</feature>
<dbReference type="Gene3D" id="1.10.287.470">
    <property type="entry name" value="Helix hairpin bin"/>
    <property type="match status" value="1"/>
</dbReference>
<feature type="coiled-coil region" evidence="3">
    <location>
        <begin position="106"/>
        <end position="171"/>
    </location>
</feature>
<dbReference type="InterPro" id="IPR058624">
    <property type="entry name" value="MdtA-like_HH"/>
</dbReference>
<dbReference type="PANTHER" id="PTHR30158:SF3">
    <property type="entry name" value="MULTIDRUG EFFLUX PUMP SUBUNIT ACRA-RELATED"/>
    <property type="match status" value="1"/>
</dbReference>
<evidence type="ECO:0000256" key="1">
    <source>
        <dbReference type="ARBA" id="ARBA00004196"/>
    </source>
</evidence>
<dbReference type="PANTHER" id="PTHR30158">
    <property type="entry name" value="ACRA/E-RELATED COMPONENT OF DRUG EFFLUX TRANSPORTER"/>
    <property type="match status" value="1"/>
</dbReference>
<dbReference type="Proteomes" id="UP000809431">
    <property type="component" value="Unassembled WGS sequence"/>
</dbReference>
<evidence type="ECO:0000256" key="4">
    <source>
        <dbReference type="SAM" id="MobiDB-lite"/>
    </source>
</evidence>
<feature type="domain" description="Multidrug resistance protein MdtA-like barrel-sandwich hybrid" evidence="7">
    <location>
        <begin position="65"/>
        <end position="207"/>
    </location>
</feature>
<proteinExistence type="inferred from homology"/>
<dbReference type="SUPFAM" id="SSF111369">
    <property type="entry name" value="HlyD-like secretion proteins"/>
    <property type="match status" value="1"/>
</dbReference>
<dbReference type="EMBL" id="JAESND010000001">
    <property type="protein sequence ID" value="MBM3114304.1"/>
    <property type="molecule type" value="Genomic_DNA"/>
</dbReference>
<dbReference type="Pfam" id="PF25967">
    <property type="entry name" value="RND-MFP_C"/>
    <property type="match status" value="1"/>
</dbReference>
<gene>
    <name evidence="10" type="ORF">JMJ54_00565</name>
</gene>
<dbReference type="InterPro" id="IPR058625">
    <property type="entry name" value="MdtA-like_BSH"/>
</dbReference>
<evidence type="ECO:0000259" key="9">
    <source>
        <dbReference type="Pfam" id="PF25967"/>
    </source>
</evidence>
<protein>
    <submittedName>
        <fullName evidence="10">Efflux RND transporter periplasmic adaptor subunit</fullName>
    </submittedName>
</protein>
<evidence type="ECO:0000256" key="5">
    <source>
        <dbReference type="SAM" id="SignalP"/>
    </source>
</evidence>
<dbReference type="InterPro" id="IPR058626">
    <property type="entry name" value="MdtA-like_b-barrel"/>
</dbReference>
<feature type="region of interest" description="Disordered" evidence="4">
    <location>
        <begin position="377"/>
        <end position="400"/>
    </location>
</feature>
<comment type="caution">
    <text evidence="10">The sequence shown here is derived from an EMBL/GenBank/DDBJ whole genome shotgun (WGS) entry which is preliminary data.</text>
</comment>